<dbReference type="Pfam" id="PF22667">
    <property type="entry name" value="Lon_lid"/>
    <property type="match status" value="1"/>
</dbReference>
<dbReference type="EMBL" id="MN739094">
    <property type="protein sequence ID" value="QHS88184.1"/>
    <property type="molecule type" value="Genomic_DNA"/>
</dbReference>
<feature type="region of interest" description="Disordered" evidence="1">
    <location>
        <begin position="1"/>
        <end position="90"/>
    </location>
</feature>
<feature type="compositionally biased region" description="Acidic residues" evidence="1">
    <location>
        <begin position="19"/>
        <end position="29"/>
    </location>
</feature>
<dbReference type="Gene3D" id="1.10.8.60">
    <property type="match status" value="1"/>
</dbReference>
<protein>
    <submittedName>
        <fullName evidence="4">Uncharacterized protein</fullName>
    </submittedName>
</protein>
<feature type="compositionally biased region" description="Low complexity" evidence="1">
    <location>
        <begin position="30"/>
        <end position="47"/>
    </location>
</feature>
<dbReference type="InterPro" id="IPR003959">
    <property type="entry name" value="ATPase_AAA_core"/>
</dbReference>
<dbReference type="InterPro" id="IPR027417">
    <property type="entry name" value="P-loop_NTPase"/>
</dbReference>
<evidence type="ECO:0000313" key="4">
    <source>
        <dbReference type="EMBL" id="QHS88184.1"/>
    </source>
</evidence>
<evidence type="ECO:0000259" key="2">
    <source>
        <dbReference type="Pfam" id="PF00004"/>
    </source>
</evidence>
<proteinExistence type="predicted"/>
<dbReference type="GO" id="GO:0005759">
    <property type="term" value="C:mitochondrial matrix"/>
    <property type="evidence" value="ECO:0007669"/>
    <property type="project" value="TreeGrafter"/>
</dbReference>
<accession>A0A6C0B8K1</accession>
<dbReference type="GO" id="GO:0051131">
    <property type="term" value="P:chaperone-mediated protein complex assembly"/>
    <property type="evidence" value="ECO:0007669"/>
    <property type="project" value="TreeGrafter"/>
</dbReference>
<organism evidence="4">
    <name type="scientific">viral metagenome</name>
    <dbReference type="NCBI Taxonomy" id="1070528"/>
    <lineage>
        <taxon>unclassified sequences</taxon>
        <taxon>metagenomes</taxon>
        <taxon>organismal metagenomes</taxon>
    </lineage>
</organism>
<dbReference type="GO" id="GO:0003697">
    <property type="term" value="F:single-stranded DNA binding"/>
    <property type="evidence" value="ECO:0007669"/>
    <property type="project" value="TreeGrafter"/>
</dbReference>
<dbReference type="GO" id="GO:0007005">
    <property type="term" value="P:mitochondrion organization"/>
    <property type="evidence" value="ECO:0007669"/>
    <property type="project" value="TreeGrafter"/>
</dbReference>
<dbReference type="GO" id="GO:0005524">
    <property type="term" value="F:ATP binding"/>
    <property type="evidence" value="ECO:0007669"/>
    <property type="project" value="InterPro"/>
</dbReference>
<feature type="compositionally biased region" description="Acidic residues" evidence="1">
    <location>
        <begin position="48"/>
        <end position="59"/>
    </location>
</feature>
<name>A0A6C0B8K1_9ZZZZ</name>
<reference evidence="4" key="1">
    <citation type="journal article" date="2020" name="Nature">
        <title>Giant virus diversity and host interactions through global metagenomics.</title>
        <authorList>
            <person name="Schulz F."/>
            <person name="Roux S."/>
            <person name="Paez-Espino D."/>
            <person name="Jungbluth S."/>
            <person name="Walsh D.A."/>
            <person name="Denef V.J."/>
            <person name="McMahon K.D."/>
            <person name="Konstantinidis K.T."/>
            <person name="Eloe-Fadrosh E.A."/>
            <person name="Kyrpides N.C."/>
            <person name="Woyke T."/>
        </authorList>
    </citation>
    <scope>NUCLEOTIDE SEQUENCE</scope>
    <source>
        <strain evidence="4">GVMAG-M-3300010158-55</strain>
    </source>
</reference>
<dbReference type="PANTHER" id="PTHR43718">
    <property type="entry name" value="LON PROTEASE"/>
    <property type="match status" value="1"/>
</dbReference>
<dbReference type="InterPro" id="IPR054594">
    <property type="entry name" value="Lon_lid"/>
</dbReference>
<dbReference type="InterPro" id="IPR027065">
    <property type="entry name" value="Lon_Prtase"/>
</dbReference>
<dbReference type="AlphaFoldDB" id="A0A6C0B8K1"/>
<dbReference type="SUPFAM" id="SSF52540">
    <property type="entry name" value="P-loop containing nucleoside triphosphate hydrolases"/>
    <property type="match status" value="1"/>
</dbReference>
<feature type="compositionally biased region" description="Acidic residues" evidence="1">
    <location>
        <begin position="73"/>
        <end position="86"/>
    </location>
</feature>
<dbReference type="GO" id="GO:0004252">
    <property type="term" value="F:serine-type endopeptidase activity"/>
    <property type="evidence" value="ECO:0007669"/>
    <property type="project" value="InterPro"/>
</dbReference>
<feature type="domain" description="Lon protease AAA+ ATPase lid" evidence="3">
    <location>
        <begin position="465"/>
        <end position="504"/>
    </location>
</feature>
<dbReference type="GO" id="GO:0016887">
    <property type="term" value="F:ATP hydrolysis activity"/>
    <property type="evidence" value="ECO:0007669"/>
    <property type="project" value="InterPro"/>
</dbReference>
<evidence type="ECO:0000256" key="1">
    <source>
        <dbReference type="SAM" id="MobiDB-lite"/>
    </source>
</evidence>
<feature type="domain" description="ATPase AAA-type core" evidence="2">
    <location>
        <begin position="300"/>
        <end position="438"/>
    </location>
</feature>
<dbReference type="GO" id="GO:0004176">
    <property type="term" value="F:ATP-dependent peptidase activity"/>
    <property type="evidence" value="ECO:0007669"/>
    <property type="project" value="InterPro"/>
</dbReference>
<dbReference type="GO" id="GO:0006515">
    <property type="term" value="P:protein quality control for misfolded or incompletely synthesized proteins"/>
    <property type="evidence" value="ECO:0007669"/>
    <property type="project" value="TreeGrafter"/>
</dbReference>
<sequence length="554" mass="63854">MKKEYNLRNKKLKTRPPDSESEESDEDSDYTTTSNESTESEIISSSPDTDDEEDEDESDPVNVNITFTLSKDEFEEVPDESDDEPPPENNIQLQKEVLDKLLELKTNYKDLPIMKDLESLYATETKKYEKRKSKLDEQLKESHIKKFEKLTSFKTITDVKYFSKLSLDEQIAFLSKLETITNIDPKPLRIRLIESDIPNEYKVFALKKMQALNHLSETEGGEYYKIKYWIDAFMDIPFGVYKDLPVSINDGVDKCHEFIENAKSILDKATYGLTDAKIQIMQYIGQLITNPKSIGTCIAFEGPMGTGKTTLVKEGISKILNRPFAFFALGGATDSSTLEGHSITYEGSVWGKIVDTLKTCKCMNPVFYFDELDKVSDTPKGEEIIGILTHLTDTSQNDKFHDKYFAEIEFDLSRAIFIFSYNVRAKVNPILRDRMYVIQTEGYTTPQKMIITKDYLSVAIQKNINFQPNDVIITDASIQFIIEKYTEEKGVRELKRCIENIYTKLNLFRIMKPSCNLFEKELNFKVTFPFTVNPDMVQKLLKHETATVNHMMYM</sequence>
<evidence type="ECO:0000259" key="3">
    <source>
        <dbReference type="Pfam" id="PF22667"/>
    </source>
</evidence>
<dbReference type="Gene3D" id="3.40.50.300">
    <property type="entry name" value="P-loop containing nucleotide triphosphate hydrolases"/>
    <property type="match status" value="1"/>
</dbReference>
<dbReference type="Pfam" id="PF00004">
    <property type="entry name" value="AAA"/>
    <property type="match status" value="1"/>
</dbReference>
<dbReference type="PANTHER" id="PTHR43718:SF2">
    <property type="entry name" value="LON PROTEASE HOMOLOG, MITOCHONDRIAL"/>
    <property type="match status" value="1"/>
</dbReference>